<dbReference type="Proteomes" id="UP000241507">
    <property type="component" value="Chromosome"/>
</dbReference>
<dbReference type="PANTHER" id="PTHR30469">
    <property type="entry name" value="MULTIDRUG RESISTANCE PROTEIN MDTA"/>
    <property type="match status" value="1"/>
</dbReference>
<dbReference type="GO" id="GO:0015562">
    <property type="term" value="F:efflux transmembrane transporter activity"/>
    <property type="evidence" value="ECO:0007669"/>
    <property type="project" value="TreeGrafter"/>
</dbReference>
<sequence length="306" mass="34023">MKNSYLLNTLAVLLMSGFFSCKNDSNGPLDVDVPIRVQTAMVKKQDIKEYLVFDGVTRYQKKEDVRANVTGYISWMPYEIGDLVKKGQAFASIRTKEQDALSEAVKIDSSLSKFTKPMTVRNNASGVISKLNVVTNDYVAEGDRLATISQPNTLVVQVNVPFEYTNLVKVGTPCEIIINGHEKIDAEISSVLTSIDSLGQSQHYLVKLQNQNIPENLNVQVKIVSAEAKNALTIPQEALQTNELITNFWVMKLVNDTLAIKKGVEPLLQNDSIVQIRADDIQPNDRVITDGAYQMKDSTRVSVNKQ</sequence>
<reference evidence="3" key="1">
    <citation type="submission" date="2018-03" db="EMBL/GenBank/DDBJ databases">
        <title>Gramella fulva sp. nov., isolated from a dry surface of tidal flat.</title>
        <authorList>
            <person name="Hwang S.H."/>
            <person name="Hwang W.M."/>
            <person name="Kang K."/>
            <person name="Ahn T.-Y."/>
        </authorList>
    </citation>
    <scope>NUCLEOTIDE SEQUENCE [LARGE SCALE GENOMIC DNA]</scope>
    <source>
        <strain evidence="3">SH35</strain>
    </source>
</reference>
<accession>A0A2R3Z484</accession>
<evidence type="ECO:0000313" key="3">
    <source>
        <dbReference type="Proteomes" id="UP000241507"/>
    </source>
</evidence>
<dbReference type="OrthoDB" id="1435302at2"/>
<gene>
    <name evidence="2" type="ORF">C7S20_07195</name>
</gene>
<evidence type="ECO:0000313" key="2">
    <source>
        <dbReference type="EMBL" id="AVR45071.1"/>
    </source>
</evidence>
<evidence type="ECO:0008006" key="4">
    <source>
        <dbReference type="Google" id="ProtNLM"/>
    </source>
</evidence>
<dbReference type="RefSeq" id="WP_107011849.1">
    <property type="nucleotide sequence ID" value="NZ_CP028136.1"/>
</dbReference>
<dbReference type="Gene3D" id="2.40.420.20">
    <property type="match status" value="1"/>
</dbReference>
<dbReference type="PROSITE" id="PS51257">
    <property type="entry name" value="PROKAR_LIPOPROTEIN"/>
    <property type="match status" value="1"/>
</dbReference>
<keyword evidence="3" id="KW-1185">Reference proteome</keyword>
<feature type="signal peptide" evidence="1">
    <location>
        <begin position="1"/>
        <end position="21"/>
    </location>
</feature>
<dbReference type="GO" id="GO:1990281">
    <property type="term" value="C:efflux pump complex"/>
    <property type="evidence" value="ECO:0007669"/>
    <property type="project" value="TreeGrafter"/>
</dbReference>
<organism evidence="2 3">
    <name type="scientific">Christiangramia fulva</name>
    <dbReference type="NCBI Taxonomy" id="2126553"/>
    <lineage>
        <taxon>Bacteria</taxon>
        <taxon>Pseudomonadati</taxon>
        <taxon>Bacteroidota</taxon>
        <taxon>Flavobacteriia</taxon>
        <taxon>Flavobacteriales</taxon>
        <taxon>Flavobacteriaceae</taxon>
        <taxon>Christiangramia</taxon>
    </lineage>
</organism>
<dbReference type="EMBL" id="CP028136">
    <property type="protein sequence ID" value="AVR45071.1"/>
    <property type="molecule type" value="Genomic_DNA"/>
</dbReference>
<protein>
    <recommendedName>
        <fullName evidence="4">RND transporter</fullName>
    </recommendedName>
</protein>
<dbReference type="Gene3D" id="2.40.50.100">
    <property type="match status" value="1"/>
</dbReference>
<feature type="chain" id="PRO_5015322340" description="RND transporter" evidence="1">
    <location>
        <begin position="22"/>
        <end position="306"/>
    </location>
</feature>
<name>A0A2R3Z484_9FLAO</name>
<dbReference type="KEGG" id="grs:C7S20_07195"/>
<dbReference type="SUPFAM" id="SSF111369">
    <property type="entry name" value="HlyD-like secretion proteins"/>
    <property type="match status" value="1"/>
</dbReference>
<keyword evidence="1" id="KW-0732">Signal</keyword>
<dbReference type="AlphaFoldDB" id="A0A2R3Z484"/>
<proteinExistence type="predicted"/>
<evidence type="ECO:0000256" key="1">
    <source>
        <dbReference type="SAM" id="SignalP"/>
    </source>
</evidence>